<feature type="transmembrane region" description="Helical" evidence="8">
    <location>
        <begin position="78"/>
        <end position="98"/>
    </location>
</feature>
<evidence type="ECO:0000256" key="3">
    <source>
        <dbReference type="ARBA" id="ARBA00022448"/>
    </source>
</evidence>
<evidence type="ECO:0000256" key="1">
    <source>
        <dbReference type="ARBA" id="ARBA00004651"/>
    </source>
</evidence>
<dbReference type="PANTHER" id="PTHR21716:SF53">
    <property type="entry name" value="PERMEASE PERM-RELATED"/>
    <property type="match status" value="1"/>
</dbReference>
<evidence type="ECO:0000313" key="10">
    <source>
        <dbReference type="Proteomes" id="UP001305521"/>
    </source>
</evidence>
<reference evidence="9 10" key="1">
    <citation type="submission" date="2023-11" db="EMBL/GenBank/DDBJ databases">
        <title>Arctic aerobic anoxygenic photoheterotroph Sediminicoccus rosea KRV36 adapts its photosynthesis to long days of polar summer.</title>
        <authorList>
            <person name="Tomasch J."/>
            <person name="Kopejtka K."/>
            <person name="Bily T."/>
            <person name="Gardiner A.T."/>
            <person name="Gardian Z."/>
            <person name="Shivaramu S."/>
            <person name="Koblizek M."/>
            <person name="Engelhardt F."/>
            <person name="Kaftan D."/>
        </authorList>
    </citation>
    <scope>NUCLEOTIDE SEQUENCE [LARGE SCALE GENOMIC DNA]</scope>
    <source>
        <strain evidence="9 10">R-30</strain>
    </source>
</reference>
<evidence type="ECO:0000313" key="9">
    <source>
        <dbReference type="EMBL" id="WPB86834.1"/>
    </source>
</evidence>
<accession>A0ABZ0PM70</accession>
<keyword evidence="6 8" id="KW-1133">Transmembrane helix</keyword>
<keyword evidence="3" id="KW-0813">Transport</keyword>
<comment type="subcellular location">
    <subcellularLocation>
        <location evidence="1">Cell membrane</location>
        <topology evidence="1">Multi-pass membrane protein</topology>
    </subcellularLocation>
</comment>
<gene>
    <name evidence="9" type="ORF">R9Z33_08130</name>
</gene>
<feature type="transmembrane region" description="Helical" evidence="8">
    <location>
        <begin position="228"/>
        <end position="256"/>
    </location>
</feature>
<keyword evidence="10" id="KW-1185">Reference proteome</keyword>
<dbReference type="Proteomes" id="UP001305521">
    <property type="component" value="Chromosome"/>
</dbReference>
<proteinExistence type="inferred from homology"/>
<name>A0ABZ0PM70_9PROT</name>
<dbReference type="Pfam" id="PF01594">
    <property type="entry name" value="AI-2E_transport"/>
    <property type="match status" value="1"/>
</dbReference>
<feature type="transmembrane region" description="Helical" evidence="8">
    <location>
        <begin position="30"/>
        <end position="58"/>
    </location>
</feature>
<comment type="similarity">
    <text evidence="2">Belongs to the autoinducer-2 exporter (AI-2E) (TC 2.A.86) family.</text>
</comment>
<evidence type="ECO:0000256" key="2">
    <source>
        <dbReference type="ARBA" id="ARBA00009773"/>
    </source>
</evidence>
<evidence type="ECO:0000256" key="7">
    <source>
        <dbReference type="ARBA" id="ARBA00023136"/>
    </source>
</evidence>
<evidence type="ECO:0000256" key="6">
    <source>
        <dbReference type="ARBA" id="ARBA00022989"/>
    </source>
</evidence>
<dbReference type="EMBL" id="CP137852">
    <property type="protein sequence ID" value="WPB86834.1"/>
    <property type="molecule type" value="Genomic_DNA"/>
</dbReference>
<dbReference type="PANTHER" id="PTHR21716">
    <property type="entry name" value="TRANSMEMBRANE PROTEIN"/>
    <property type="match status" value="1"/>
</dbReference>
<evidence type="ECO:0000256" key="8">
    <source>
        <dbReference type="SAM" id="Phobius"/>
    </source>
</evidence>
<organism evidence="9 10">
    <name type="scientific">Sediminicoccus rosea</name>
    <dbReference type="NCBI Taxonomy" id="1225128"/>
    <lineage>
        <taxon>Bacteria</taxon>
        <taxon>Pseudomonadati</taxon>
        <taxon>Pseudomonadota</taxon>
        <taxon>Alphaproteobacteria</taxon>
        <taxon>Acetobacterales</taxon>
        <taxon>Roseomonadaceae</taxon>
        <taxon>Sediminicoccus</taxon>
    </lineage>
</organism>
<dbReference type="InterPro" id="IPR002549">
    <property type="entry name" value="AI-2E-like"/>
</dbReference>
<feature type="transmembrane region" description="Helical" evidence="8">
    <location>
        <begin position="169"/>
        <end position="187"/>
    </location>
</feature>
<evidence type="ECO:0000256" key="5">
    <source>
        <dbReference type="ARBA" id="ARBA00022692"/>
    </source>
</evidence>
<feature type="transmembrane region" description="Helical" evidence="8">
    <location>
        <begin position="288"/>
        <end position="308"/>
    </location>
</feature>
<keyword evidence="5 8" id="KW-0812">Transmembrane</keyword>
<feature type="transmembrane region" description="Helical" evidence="8">
    <location>
        <begin position="262"/>
        <end position="281"/>
    </location>
</feature>
<keyword evidence="4" id="KW-1003">Cell membrane</keyword>
<keyword evidence="7 8" id="KW-0472">Membrane</keyword>
<dbReference type="RefSeq" id="WP_318650791.1">
    <property type="nucleotide sequence ID" value="NZ_CP137852.1"/>
</dbReference>
<sequence length="374" mass="40439">MNEPIPAPGRGRPGPMVATRRQRTMLSVGVLAALIFAFWLFSGILTPFVLAICIAYFLDPLATRVARLGVPRGVAAMVLVLVLLLLCLLALLLLYPLIIAQIGILLARLPGYIATINANLRDFLLSLEEAAGPEMVDARLRELIIGQAGAMVSWIGTAATRLIGGGFALFNVLTLAIVTPVVSFYLLRDWPGIMARMESWLPRRSAASLRQLARDMDRVLSAWLRGQLLCCLALGVFYASALSLIGLELGLMVGLVSGFLSFIPYVGSFTGFALAVLLAVGQWGDWNGVLMVVAVFVTGQVLEAYIIYPRLIGDRVELHAVWVIFALFAGGVAFGFLGVLLAVPIAAAIGVLARHWLRRYLESPLYLDPPRTGL</sequence>
<feature type="transmembrane region" description="Helical" evidence="8">
    <location>
        <begin position="320"/>
        <end position="353"/>
    </location>
</feature>
<evidence type="ECO:0000256" key="4">
    <source>
        <dbReference type="ARBA" id="ARBA00022475"/>
    </source>
</evidence>
<protein>
    <submittedName>
        <fullName evidence="9">AI-2E family transporter</fullName>
    </submittedName>
</protein>